<dbReference type="STRING" id="10195.A0A3M7QY30"/>
<keyword evidence="3" id="KW-0418">Kinase</keyword>
<dbReference type="GO" id="GO:0004672">
    <property type="term" value="F:protein kinase activity"/>
    <property type="evidence" value="ECO:0007669"/>
    <property type="project" value="InterPro"/>
</dbReference>
<dbReference type="PROSITE" id="PS50011">
    <property type="entry name" value="PROTEIN_KINASE_DOM"/>
    <property type="match status" value="1"/>
</dbReference>
<dbReference type="PANTHER" id="PTHR15508:SF9">
    <property type="entry name" value="SORTING NEXIN-15"/>
    <property type="match status" value="1"/>
</dbReference>
<dbReference type="Pfam" id="PF00787">
    <property type="entry name" value="PX"/>
    <property type="match status" value="1"/>
</dbReference>
<evidence type="ECO:0000259" key="2">
    <source>
        <dbReference type="PROSITE" id="PS50195"/>
    </source>
</evidence>
<dbReference type="SMART" id="SM00220">
    <property type="entry name" value="S_TKc"/>
    <property type="match status" value="1"/>
</dbReference>
<dbReference type="SUPFAM" id="SSF64268">
    <property type="entry name" value="PX domain"/>
    <property type="match status" value="1"/>
</dbReference>
<dbReference type="OrthoDB" id="1278353at2759"/>
<dbReference type="SUPFAM" id="SSF56112">
    <property type="entry name" value="Protein kinase-like (PK-like)"/>
    <property type="match status" value="1"/>
</dbReference>
<dbReference type="PROSITE" id="PS50195">
    <property type="entry name" value="PX"/>
    <property type="match status" value="1"/>
</dbReference>
<evidence type="ECO:0000259" key="1">
    <source>
        <dbReference type="PROSITE" id="PS50011"/>
    </source>
</evidence>
<dbReference type="Gene3D" id="1.10.510.10">
    <property type="entry name" value="Transferase(Phosphotransferase) domain 1"/>
    <property type="match status" value="1"/>
</dbReference>
<dbReference type="InterPro" id="IPR036871">
    <property type="entry name" value="PX_dom_sf"/>
</dbReference>
<accession>A0A3M7QY30</accession>
<evidence type="ECO:0000313" key="4">
    <source>
        <dbReference type="Proteomes" id="UP000276133"/>
    </source>
</evidence>
<dbReference type="InterPro" id="IPR051866">
    <property type="entry name" value="Intracell_Sig-Traffick_Protein"/>
</dbReference>
<feature type="domain" description="PX" evidence="2">
    <location>
        <begin position="31"/>
        <end position="154"/>
    </location>
</feature>
<dbReference type="InterPro" id="IPR001683">
    <property type="entry name" value="PX_dom"/>
</dbReference>
<dbReference type="InterPro" id="IPR000719">
    <property type="entry name" value="Prot_kinase_dom"/>
</dbReference>
<keyword evidence="3" id="KW-0808">Transferase</keyword>
<sequence length="762" mass="89511">MNDSLFGFSIDEVNSEPERLKIVLINYSSNVKSYAKWFEINEIDRNEEKFTLYKVIYRFLPKDLNESVKEVVVWKRFRDFKELYEFMHNYHVSLHRKDKFPDFPKAKFFNRFDDQVISERKEAILRLLQFIGSQSHLYRHEKFIEFLSDGKFFDHANLNLDRSILRPTRLDASSPIDRLKNLNSEIKNHLSNRSQESNFVDAYLAKTVKLIELAIENENSDYHLTTIKFLNNSSNILSDCVNELERSNFSSTRLVFLRSINSKLIDVIRLLSEKNRQNEESNKKNESSENSAGGKFLNDWVVDDFNLKSDDFSNELSFISGNLFDLSFNFKLCRVLNYNCFLLQTRFDQANGEQNNKFILKRLGKSNNPKVTKKSIVPFANKIPYMCQLQKYYESDTTIFLLIEYFEHGLLYNHLHFFHQNPENFFKDLKNIKKLTRQESNETIRENSLHRRNSLSTISYSSNQLAGPKRRTQSEMHERKTIYRLESFSENQLTEVNLPDFKLNEVTSSESISSSSSLSDTDTKTESDSVIISVKNENKKMSKIKDFLKLKSDNKKSVIFFKANNLDQDNQNQISKSDSQSSHDEKTNSLSSLYSKQVKVWLAQLIIAVKNLHKMGLVLKDLNWRNLLLDKNGTLLLTYFSNWNLVERKLSSSALDEMYVAPELNGLVNYEVSEVCDWWSVGVIAYEMLTLRKFTDIHSVSQIYVEKIIFGENFKNKKGQLFIKQILRLNPNERLNIEQIECHSFFKNVDWVNLENSFWTKN</sequence>
<evidence type="ECO:0000313" key="3">
    <source>
        <dbReference type="EMBL" id="RNA16203.1"/>
    </source>
</evidence>
<dbReference type="SMART" id="SM00312">
    <property type="entry name" value="PX"/>
    <property type="match status" value="1"/>
</dbReference>
<name>A0A3M7QY30_BRAPC</name>
<keyword evidence="4" id="KW-1185">Reference proteome</keyword>
<dbReference type="GO" id="GO:0035091">
    <property type="term" value="F:phosphatidylinositol binding"/>
    <property type="evidence" value="ECO:0007669"/>
    <property type="project" value="InterPro"/>
</dbReference>
<dbReference type="Pfam" id="PF00069">
    <property type="entry name" value="Pkinase"/>
    <property type="match status" value="1"/>
</dbReference>
<dbReference type="EMBL" id="REGN01004771">
    <property type="protein sequence ID" value="RNA16203.1"/>
    <property type="molecule type" value="Genomic_DNA"/>
</dbReference>
<organism evidence="3 4">
    <name type="scientific">Brachionus plicatilis</name>
    <name type="common">Marine rotifer</name>
    <name type="synonym">Brachionus muelleri</name>
    <dbReference type="NCBI Taxonomy" id="10195"/>
    <lineage>
        <taxon>Eukaryota</taxon>
        <taxon>Metazoa</taxon>
        <taxon>Spiralia</taxon>
        <taxon>Gnathifera</taxon>
        <taxon>Rotifera</taxon>
        <taxon>Eurotatoria</taxon>
        <taxon>Monogononta</taxon>
        <taxon>Pseudotrocha</taxon>
        <taxon>Ploima</taxon>
        <taxon>Brachionidae</taxon>
        <taxon>Brachionus</taxon>
    </lineage>
</organism>
<protein>
    <submittedName>
        <fullName evidence="3">Ribosomal S6 kinase-like 1</fullName>
    </submittedName>
</protein>
<feature type="domain" description="Protein kinase" evidence="1">
    <location>
        <begin position="330"/>
        <end position="746"/>
    </location>
</feature>
<dbReference type="Gene3D" id="3.30.1520.10">
    <property type="entry name" value="Phox-like domain"/>
    <property type="match status" value="1"/>
</dbReference>
<comment type="caution">
    <text evidence="3">The sequence shown here is derived from an EMBL/GenBank/DDBJ whole genome shotgun (WGS) entry which is preliminary data.</text>
</comment>
<dbReference type="AlphaFoldDB" id="A0A3M7QY30"/>
<reference evidence="3 4" key="1">
    <citation type="journal article" date="2018" name="Sci. Rep.">
        <title>Genomic signatures of local adaptation to the degree of environmental predictability in rotifers.</title>
        <authorList>
            <person name="Franch-Gras L."/>
            <person name="Hahn C."/>
            <person name="Garcia-Roger E.M."/>
            <person name="Carmona M.J."/>
            <person name="Serra M."/>
            <person name="Gomez A."/>
        </authorList>
    </citation>
    <scope>NUCLEOTIDE SEQUENCE [LARGE SCALE GENOMIC DNA]</scope>
    <source>
        <strain evidence="3">HYR1</strain>
    </source>
</reference>
<dbReference type="Proteomes" id="UP000276133">
    <property type="component" value="Unassembled WGS sequence"/>
</dbReference>
<dbReference type="PANTHER" id="PTHR15508">
    <property type="entry name" value="RIBOSOMAL PROTEIN S6 KINASE"/>
    <property type="match status" value="1"/>
</dbReference>
<dbReference type="GO" id="GO:0005524">
    <property type="term" value="F:ATP binding"/>
    <property type="evidence" value="ECO:0007669"/>
    <property type="project" value="InterPro"/>
</dbReference>
<dbReference type="InterPro" id="IPR011009">
    <property type="entry name" value="Kinase-like_dom_sf"/>
</dbReference>
<gene>
    <name evidence="3" type="ORF">BpHYR1_037823</name>
</gene>
<proteinExistence type="predicted"/>